<evidence type="ECO:0000313" key="2">
    <source>
        <dbReference type="Proteomes" id="UP000789570"/>
    </source>
</evidence>
<name>A0A9N8YZM6_9GLOM</name>
<organism evidence="1 2">
    <name type="scientific">Funneliformis caledonium</name>
    <dbReference type="NCBI Taxonomy" id="1117310"/>
    <lineage>
        <taxon>Eukaryota</taxon>
        <taxon>Fungi</taxon>
        <taxon>Fungi incertae sedis</taxon>
        <taxon>Mucoromycota</taxon>
        <taxon>Glomeromycotina</taxon>
        <taxon>Glomeromycetes</taxon>
        <taxon>Glomerales</taxon>
        <taxon>Glomeraceae</taxon>
        <taxon>Funneliformis</taxon>
    </lineage>
</organism>
<gene>
    <name evidence="1" type="ORF">FCALED_LOCUS1844</name>
</gene>
<sequence length="41" mass="4803">MARCWIYCNLQFEYGNSPSEYDVSIDTSEEVAPFSHDLWKA</sequence>
<proteinExistence type="predicted"/>
<reference evidence="1" key="1">
    <citation type="submission" date="2021-06" db="EMBL/GenBank/DDBJ databases">
        <authorList>
            <person name="Kallberg Y."/>
            <person name="Tangrot J."/>
            <person name="Rosling A."/>
        </authorList>
    </citation>
    <scope>NUCLEOTIDE SEQUENCE</scope>
    <source>
        <strain evidence="1">UK204</strain>
    </source>
</reference>
<dbReference type="Proteomes" id="UP000789570">
    <property type="component" value="Unassembled WGS sequence"/>
</dbReference>
<comment type="caution">
    <text evidence="1">The sequence shown here is derived from an EMBL/GenBank/DDBJ whole genome shotgun (WGS) entry which is preliminary data.</text>
</comment>
<accession>A0A9N8YZM6</accession>
<dbReference type="AlphaFoldDB" id="A0A9N8YZM6"/>
<keyword evidence="2" id="KW-1185">Reference proteome</keyword>
<evidence type="ECO:0000313" key="1">
    <source>
        <dbReference type="EMBL" id="CAG8463103.1"/>
    </source>
</evidence>
<dbReference type="EMBL" id="CAJVPQ010000254">
    <property type="protein sequence ID" value="CAG8463103.1"/>
    <property type="molecule type" value="Genomic_DNA"/>
</dbReference>
<protein>
    <submittedName>
        <fullName evidence="1">11905_t:CDS:1</fullName>
    </submittedName>
</protein>